<keyword evidence="4" id="KW-1185">Reference proteome</keyword>
<dbReference type="InterPro" id="IPR036291">
    <property type="entry name" value="NAD(P)-bd_dom_sf"/>
</dbReference>
<reference evidence="3 4" key="1">
    <citation type="submission" date="2024-04" db="EMBL/GenBank/DDBJ databases">
        <title>Draft genome sequence of Pseudoxanthomonas putridarboris WD12.</title>
        <authorList>
            <person name="Oh J."/>
        </authorList>
    </citation>
    <scope>NUCLEOTIDE SEQUENCE [LARGE SCALE GENOMIC DNA]</scope>
    <source>
        <strain evidence="3 4">WD12</strain>
    </source>
</reference>
<comment type="similarity">
    <text evidence="1 2">Belongs to the short-chain dehydrogenases/reductases (SDR) family.</text>
</comment>
<dbReference type="InterPro" id="IPR020904">
    <property type="entry name" value="Sc_DH/Rdtase_CS"/>
</dbReference>
<dbReference type="Proteomes" id="UP001459204">
    <property type="component" value="Unassembled WGS sequence"/>
</dbReference>
<dbReference type="PRINTS" id="PR00080">
    <property type="entry name" value="SDRFAMILY"/>
</dbReference>
<protein>
    <submittedName>
        <fullName evidence="3">SDR family NAD(P)-dependent oxidoreductase</fullName>
    </submittedName>
</protein>
<dbReference type="InterPro" id="IPR002347">
    <property type="entry name" value="SDR_fam"/>
</dbReference>
<organism evidence="3 4">
    <name type="scientific">Pseudoxanthomonas putridarboris</name>
    <dbReference type="NCBI Taxonomy" id="752605"/>
    <lineage>
        <taxon>Bacteria</taxon>
        <taxon>Pseudomonadati</taxon>
        <taxon>Pseudomonadota</taxon>
        <taxon>Gammaproteobacteria</taxon>
        <taxon>Lysobacterales</taxon>
        <taxon>Lysobacteraceae</taxon>
        <taxon>Pseudoxanthomonas</taxon>
    </lineage>
</organism>
<evidence type="ECO:0000256" key="2">
    <source>
        <dbReference type="RuleBase" id="RU000363"/>
    </source>
</evidence>
<accession>A0ABU9IWC9</accession>
<proteinExistence type="inferred from homology"/>
<comment type="caution">
    <text evidence="3">The sequence shown here is derived from an EMBL/GenBank/DDBJ whole genome shotgun (WGS) entry which is preliminary data.</text>
</comment>
<dbReference type="Pfam" id="PF00106">
    <property type="entry name" value="adh_short"/>
    <property type="match status" value="1"/>
</dbReference>
<name>A0ABU9IWC9_9GAMM</name>
<dbReference type="PANTHER" id="PTHR42760">
    <property type="entry name" value="SHORT-CHAIN DEHYDROGENASES/REDUCTASES FAMILY MEMBER"/>
    <property type="match status" value="1"/>
</dbReference>
<evidence type="ECO:0000313" key="4">
    <source>
        <dbReference type="Proteomes" id="UP001459204"/>
    </source>
</evidence>
<dbReference type="EMBL" id="JBBWWT010000001">
    <property type="protein sequence ID" value="MEL1263060.1"/>
    <property type="molecule type" value="Genomic_DNA"/>
</dbReference>
<dbReference type="SUPFAM" id="SSF51735">
    <property type="entry name" value="NAD(P)-binding Rossmann-fold domains"/>
    <property type="match status" value="1"/>
</dbReference>
<dbReference type="PRINTS" id="PR00081">
    <property type="entry name" value="GDHRDH"/>
</dbReference>
<gene>
    <name evidence="3" type="ORF">AAD027_01550</name>
</gene>
<dbReference type="PROSITE" id="PS00061">
    <property type="entry name" value="ADH_SHORT"/>
    <property type="match status" value="1"/>
</dbReference>
<evidence type="ECO:0000313" key="3">
    <source>
        <dbReference type="EMBL" id="MEL1263060.1"/>
    </source>
</evidence>
<dbReference type="RefSeq" id="WP_341724258.1">
    <property type="nucleotide sequence ID" value="NZ_JBBWWT010000001.1"/>
</dbReference>
<dbReference type="Gene3D" id="3.40.50.720">
    <property type="entry name" value="NAD(P)-binding Rossmann-like Domain"/>
    <property type="match status" value="1"/>
</dbReference>
<dbReference type="PANTHER" id="PTHR42760:SF135">
    <property type="entry name" value="BLL7886 PROTEIN"/>
    <property type="match status" value="1"/>
</dbReference>
<evidence type="ECO:0000256" key="1">
    <source>
        <dbReference type="ARBA" id="ARBA00006484"/>
    </source>
</evidence>
<sequence length="221" mass="23351">MSAETGQARHVVITGGIGALGKALTRTAESAGYVVTSIDRIPAVDRKNHIGGIDLSDMPSVKAAMELAVGRHGGIFGLFNVSGAFQWRTIMEATSDLWLQLFRDNCLSTLGACQAAAPYMKSGGVIVNISAAAAMHADVGMAAYSASKAAVLRLSEALGKELHGQGIKVQCILPTTLDTPRNRSEMPDADWSQWENLDDLSQQILNLAANPSEMPGISERG</sequence>